<organism evidence="2 3">
    <name type="scientific">Stephania yunnanensis</name>
    <dbReference type="NCBI Taxonomy" id="152371"/>
    <lineage>
        <taxon>Eukaryota</taxon>
        <taxon>Viridiplantae</taxon>
        <taxon>Streptophyta</taxon>
        <taxon>Embryophyta</taxon>
        <taxon>Tracheophyta</taxon>
        <taxon>Spermatophyta</taxon>
        <taxon>Magnoliopsida</taxon>
        <taxon>Ranunculales</taxon>
        <taxon>Menispermaceae</taxon>
        <taxon>Menispermoideae</taxon>
        <taxon>Cissampelideae</taxon>
        <taxon>Stephania</taxon>
    </lineage>
</organism>
<dbReference type="EMBL" id="JBBNAF010000001">
    <property type="protein sequence ID" value="KAK9169401.1"/>
    <property type="molecule type" value="Genomic_DNA"/>
</dbReference>
<keyword evidence="3" id="KW-1185">Reference proteome</keyword>
<evidence type="ECO:0000256" key="1">
    <source>
        <dbReference type="SAM" id="MobiDB-lite"/>
    </source>
</evidence>
<accession>A0AAP0LE43</accession>
<proteinExistence type="predicted"/>
<dbReference type="Proteomes" id="UP001420932">
    <property type="component" value="Unassembled WGS sequence"/>
</dbReference>
<dbReference type="AlphaFoldDB" id="A0AAP0LE43"/>
<gene>
    <name evidence="2" type="ORF">Syun_001541</name>
</gene>
<protein>
    <submittedName>
        <fullName evidence="2">Uncharacterized protein</fullName>
    </submittedName>
</protein>
<evidence type="ECO:0000313" key="2">
    <source>
        <dbReference type="EMBL" id="KAK9169401.1"/>
    </source>
</evidence>
<feature type="region of interest" description="Disordered" evidence="1">
    <location>
        <begin position="88"/>
        <end position="136"/>
    </location>
</feature>
<sequence length="136" mass="15156">MALDRDEDDEVTLNDVFLHVYMKDHDGVTFTDNRLARFHVELVKRHEEHTQATPDRSINEKQLYYNAAGEYSKGRVYGISSLAKRKRRYEDPGAKPVGNAHGLRRKHLSSTATTTTAGASSAGWDGSGSFTKTAAQ</sequence>
<reference evidence="2 3" key="1">
    <citation type="submission" date="2024-01" db="EMBL/GenBank/DDBJ databases">
        <title>Genome assemblies of Stephania.</title>
        <authorList>
            <person name="Yang L."/>
        </authorList>
    </citation>
    <scope>NUCLEOTIDE SEQUENCE [LARGE SCALE GENOMIC DNA]</scope>
    <source>
        <strain evidence="2">YNDBR</strain>
        <tissue evidence="2">Leaf</tissue>
    </source>
</reference>
<dbReference type="InterPro" id="IPR018247">
    <property type="entry name" value="EF_Hand_1_Ca_BS"/>
</dbReference>
<evidence type="ECO:0000313" key="3">
    <source>
        <dbReference type="Proteomes" id="UP001420932"/>
    </source>
</evidence>
<feature type="compositionally biased region" description="Low complexity" evidence="1">
    <location>
        <begin position="109"/>
        <end position="129"/>
    </location>
</feature>
<dbReference type="PROSITE" id="PS00018">
    <property type="entry name" value="EF_HAND_1"/>
    <property type="match status" value="1"/>
</dbReference>
<comment type="caution">
    <text evidence="2">The sequence shown here is derived from an EMBL/GenBank/DDBJ whole genome shotgun (WGS) entry which is preliminary data.</text>
</comment>
<name>A0AAP0LE43_9MAGN</name>